<gene>
    <name evidence="2" type="ORF">OBE_08295</name>
</gene>
<dbReference type="InterPro" id="IPR012337">
    <property type="entry name" value="RNaseH-like_sf"/>
</dbReference>
<sequence length="185" mass="19378">AVAASAETLPEVQPDLLPLAPEGRYDLAQNKDGSWYAVQGDSVYLLDNDRLPSLLDAAGVQLRVFDAKPLYHIALEHGGVGAAIVFDGKLAAYLLNPSASDYQAGQLAAEYAAAPAFACAAAPDAGALSALLDVLSTKLDEQGGHDLLATMELPLARVLADMERIGFAVDAEGIRQFGDSLRAEL</sequence>
<name>K1T2B9_9ZZZZ</name>
<protein>
    <submittedName>
        <fullName evidence="2">DNA polymerase I</fullName>
    </submittedName>
</protein>
<proteinExistence type="predicted"/>
<evidence type="ECO:0000313" key="2">
    <source>
        <dbReference type="EMBL" id="EKC61804.1"/>
    </source>
</evidence>
<reference evidence="2" key="1">
    <citation type="journal article" date="2013" name="Environ. Microbiol.">
        <title>Microbiota from the distal guts of lean and obese adolescents exhibit partial functional redundancy besides clear differences in community structure.</title>
        <authorList>
            <person name="Ferrer M."/>
            <person name="Ruiz A."/>
            <person name="Lanza F."/>
            <person name="Haange S.B."/>
            <person name="Oberbach A."/>
            <person name="Till H."/>
            <person name="Bargiela R."/>
            <person name="Campoy C."/>
            <person name="Segura M.T."/>
            <person name="Richter M."/>
            <person name="von Bergen M."/>
            <person name="Seifert J."/>
            <person name="Suarez A."/>
        </authorList>
    </citation>
    <scope>NUCLEOTIDE SEQUENCE</scope>
</reference>
<dbReference type="GO" id="GO:0003676">
    <property type="term" value="F:nucleic acid binding"/>
    <property type="evidence" value="ECO:0007669"/>
    <property type="project" value="InterPro"/>
</dbReference>
<organism evidence="2">
    <name type="scientific">human gut metagenome</name>
    <dbReference type="NCBI Taxonomy" id="408170"/>
    <lineage>
        <taxon>unclassified sequences</taxon>
        <taxon>metagenomes</taxon>
        <taxon>organismal metagenomes</taxon>
    </lineage>
</organism>
<dbReference type="Gene3D" id="3.30.420.10">
    <property type="entry name" value="Ribonuclease H-like superfamily/Ribonuclease H"/>
    <property type="match status" value="1"/>
</dbReference>
<feature type="non-terminal residue" evidence="2">
    <location>
        <position position="1"/>
    </location>
</feature>
<feature type="domain" description="DNA polymerase I 3'-5' exonuclease" evidence="1">
    <location>
        <begin position="45"/>
        <end position="112"/>
    </location>
</feature>
<dbReference type="EMBL" id="AJWZ01005722">
    <property type="protein sequence ID" value="EKC61804.1"/>
    <property type="molecule type" value="Genomic_DNA"/>
</dbReference>
<evidence type="ECO:0000259" key="1">
    <source>
        <dbReference type="Pfam" id="PF22619"/>
    </source>
</evidence>
<dbReference type="InterPro" id="IPR036397">
    <property type="entry name" value="RNaseH_sf"/>
</dbReference>
<dbReference type="AlphaFoldDB" id="K1T2B9"/>
<dbReference type="Pfam" id="PF22619">
    <property type="entry name" value="DNA_polI_exo1"/>
    <property type="match status" value="1"/>
</dbReference>
<dbReference type="SUPFAM" id="SSF53098">
    <property type="entry name" value="Ribonuclease H-like"/>
    <property type="match status" value="1"/>
</dbReference>
<dbReference type="InterPro" id="IPR054690">
    <property type="entry name" value="DNA_polI_exonuclease"/>
</dbReference>
<feature type="non-terminal residue" evidence="2">
    <location>
        <position position="185"/>
    </location>
</feature>
<accession>K1T2B9</accession>
<comment type="caution">
    <text evidence="2">The sequence shown here is derived from an EMBL/GenBank/DDBJ whole genome shotgun (WGS) entry which is preliminary data.</text>
</comment>